<evidence type="ECO:0000313" key="2">
    <source>
        <dbReference type="Proteomes" id="UP001054945"/>
    </source>
</evidence>
<keyword evidence="2" id="KW-1185">Reference proteome</keyword>
<dbReference type="AlphaFoldDB" id="A0AAV4XYR4"/>
<protein>
    <submittedName>
        <fullName evidence="1">Uncharacterized protein</fullName>
    </submittedName>
</protein>
<gene>
    <name evidence="1" type="ORF">CEXT_568351</name>
</gene>
<organism evidence="1 2">
    <name type="scientific">Caerostris extrusa</name>
    <name type="common">Bark spider</name>
    <name type="synonym">Caerostris bankana</name>
    <dbReference type="NCBI Taxonomy" id="172846"/>
    <lineage>
        <taxon>Eukaryota</taxon>
        <taxon>Metazoa</taxon>
        <taxon>Ecdysozoa</taxon>
        <taxon>Arthropoda</taxon>
        <taxon>Chelicerata</taxon>
        <taxon>Arachnida</taxon>
        <taxon>Araneae</taxon>
        <taxon>Araneomorphae</taxon>
        <taxon>Entelegynae</taxon>
        <taxon>Araneoidea</taxon>
        <taxon>Araneidae</taxon>
        <taxon>Caerostris</taxon>
    </lineage>
</organism>
<name>A0AAV4XYR4_CAEEX</name>
<evidence type="ECO:0000313" key="1">
    <source>
        <dbReference type="EMBL" id="GIY98925.1"/>
    </source>
</evidence>
<proteinExistence type="predicted"/>
<comment type="caution">
    <text evidence="1">The sequence shown here is derived from an EMBL/GenBank/DDBJ whole genome shotgun (WGS) entry which is preliminary data.</text>
</comment>
<dbReference type="Proteomes" id="UP001054945">
    <property type="component" value="Unassembled WGS sequence"/>
</dbReference>
<sequence>MLYQGTVGNIRCYRYLPIWFATLNPSIQEDLVQLTKYQTRAIGFSLVVLELKPVTHIDVVHVHKIRRRVVDPTIATACKDTEPPNYLIEKVVATLSAISLEVRDIVVYKNRQNSLCEQTNNSNNAAAEKIVLSSLTPVRKDETLNL</sequence>
<accession>A0AAV4XYR4</accession>
<dbReference type="EMBL" id="BPLR01000989">
    <property type="protein sequence ID" value="GIY98925.1"/>
    <property type="molecule type" value="Genomic_DNA"/>
</dbReference>
<reference evidence="1 2" key="1">
    <citation type="submission" date="2021-06" db="EMBL/GenBank/DDBJ databases">
        <title>Caerostris extrusa draft genome.</title>
        <authorList>
            <person name="Kono N."/>
            <person name="Arakawa K."/>
        </authorList>
    </citation>
    <scope>NUCLEOTIDE SEQUENCE [LARGE SCALE GENOMIC DNA]</scope>
</reference>